<gene>
    <name evidence="7" type="ORF">NH26_09350</name>
</gene>
<feature type="transmembrane region" description="Helical" evidence="6">
    <location>
        <begin position="163"/>
        <end position="181"/>
    </location>
</feature>
<comment type="subcellular location">
    <subcellularLocation>
        <location evidence="1">Membrane</location>
        <topology evidence="1">Multi-pass membrane protein</topology>
    </subcellularLocation>
</comment>
<keyword evidence="8" id="KW-1185">Reference proteome</keyword>
<organism evidence="7 8">
    <name type="scientific">Flammeovirga pacifica</name>
    <dbReference type="NCBI Taxonomy" id="915059"/>
    <lineage>
        <taxon>Bacteria</taxon>
        <taxon>Pseudomonadati</taxon>
        <taxon>Bacteroidota</taxon>
        <taxon>Cytophagia</taxon>
        <taxon>Cytophagales</taxon>
        <taxon>Flammeovirgaceae</taxon>
        <taxon>Flammeovirga</taxon>
    </lineage>
</organism>
<dbReference type="InterPro" id="IPR003544">
    <property type="entry name" value="Cyt_c_biogenesis_CcmB"/>
</dbReference>
<feature type="transmembrane region" description="Helical" evidence="6">
    <location>
        <begin position="97"/>
        <end position="118"/>
    </location>
</feature>
<sequence length="224" mass="24823">MNSIFSEIGILLKKDSTLEWREKTNLNGLLLFTVSTVFVCYLSFNQKSVQLSPITWNTLFWIIQLFAALNGASNSFTKEAKGRHFYYYQMLSPQAIIISKIIYNAILMMSISFIGLGVYSVVLGNPIQDMPLFCFVVALGGFGFSSSLTMVAGISSKAQGNSTLMAVLGLPAILPMILMLIKLSKNAIDGIARSQSMDEILVIFAIDIIIVTVSFLLFPYLWRS</sequence>
<comment type="similarity">
    <text evidence="2">Belongs to the CcmB/CycW/HelB family.</text>
</comment>
<evidence type="ECO:0000256" key="3">
    <source>
        <dbReference type="ARBA" id="ARBA00022692"/>
    </source>
</evidence>
<feature type="transmembrane region" description="Helical" evidence="6">
    <location>
        <begin position="201"/>
        <end position="222"/>
    </location>
</feature>
<feature type="transmembrane region" description="Helical" evidence="6">
    <location>
        <begin position="56"/>
        <end position="76"/>
    </location>
</feature>
<keyword evidence="5 6" id="KW-0472">Membrane</keyword>
<dbReference type="GO" id="GO:0016020">
    <property type="term" value="C:membrane"/>
    <property type="evidence" value="ECO:0007669"/>
    <property type="project" value="UniProtKB-SubCell"/>
</dbReference>
<dbReference type="AlphaFoldDB" id="A0A1S1YZW4"/>
<evidence type="ECO:0000256" key="4">
    <source>
        <dbReference type="ARBA" id="ARBA00022989"/>
    </source>
</evidence>
<accession>A0A1S1YZW4</accession>
<dbReference type="OrthoDB" id="9788444at2"/>
<dbReference type="EMBL" id="JRYR02000001">
    <property type="protein sequence ID" value="OHX66548.1"/>
    <property type="molecule type" value="Genomic_DNA"/>
</dbReference>
<evidence type="ECO:0000313" key="7">
    <source>
        <dbReference type="EMBL" id="OHX66548.1"/>
    </source>
</evidence>
<dbReference type="Proteomes" id="UP000179797">
    <property type="component" value="Unassembled WGS sequence"/>
</dbReference>
<feature type="transmembrane region" description="Helical" evidence="6">
    <location>
        <begin position="26"/>
        <end position="44"/>
    </location>
</feature>
<evidence type="ECO:0000256" key="1">
    <source>
        <dbReference type="ARBA" id="ARBA00004141"/>
    </source>
</evidence>
<dbReference type="Pfam" id="PF03379">
    <property type="entry name" value="CcmB"/>
    <property type="match status" value="1"/>
</dbReference>
<keyword evidence="3 6" id="KW-0812">Transmembrane</keyword>
<proteinExistence type="inferred from homology"/>
<evidence type="ECO:0000256" key="2">
    <source>
        <dbReference type="ARBA" id="ARBA00010544"/>
    </source>
</evidence>
<feature type="transmembrane region" description="Helical" evidence="6">
    <location>
        <begin position="130"/>
        <end position="151"/>
    </location>
</feature>
<protein>
    <submittedName>
        <fullName evidence="7">ABC transporter permease</fullName>
    </submittedName>
</protein>
<comment type="caution">
    <text evidence="7">The sequence shown here is derived from an EMBL/GenBank/DDBJ whole genome shotgun (WGS) entry which is preliminary data.</text>
</comment>
<evidence type="ECO:0000256" key="5">
    <source>
        <dbReference type="ARBA" id="ARBA00023136"/>
    </source>
</evidence>
<name>A0A1S1YZW4_FLAPC</name>
<dbReference type="RefSeq" id="WP_044221427.1">
    <property type="nucleotide sequence ID" value="NZ_JRYR02000001.1"/>
</dbReference>
<reference evidence="7 8" key="1">
    <citation type="journal article" date="2012" name="Int. J. Syst. Evol. Microbiol.">
        <title>Flammeovirga pacifica sp. nov., isolated from deep-sea sediment.</title>
        <authorList>
            <person name="Xu H."/>
            <person name="Fu Y."/>
            <person name="Yang N."/>
            <person name="Ding Z."/>
            <person name="Lai Q."/>
            <person name="Zeng R."/>
        </authorList>
    </citation>
    <scope>NUCLEOTIDE SEQUENCE [LARGE SCALE GENOMIC DNA]</scope>
    <source>
        <strain evidence="8">DSM 24597 / LMG 26175 / WPAGA1</strain>
    </source>
</reference>
<evidence type="ECO:0000313" key="8">
    <source>
        <dbReference type="Proteomes" id="UP000179797"/>
    </source>
</evidence>
<dbReference type="GO" id="GO:0017004">
    <property type="term" value="P:cytochrome complex assembly"/>
    <property type="evidence" value="ECO:0007669"/>
    <property type="project" value="InterPro"/>
</dbReference>
<dbReference type="STRING" id="915059.NH26_09350"/>
<evidence type="ECO:0000256" key="6">
    <source>
        <dbReference type="SAM" id="Phobius"/>
    </source>
</evidence>
<keyword evidence="4 6" id="KW-1133">Transmembrane helix</keyword>
<dbReference type="GO" id="GO:0015232">
    <property type="term" value="F:heme transmembrane transporter activity"/>
    <property type="evidence" value="ECO:0007669"/>
    <property type="project" value="InterPro"/>
</dbReference>